<gene>
    <name evidence="1" type="ORF">WISP_139102</name>
</gene>
<accession>A0ABQ9CMJ5</accession>
<dbReference type="EMBL" id="WHWB01034705">
    <property type="protein sequence ID" value="KAJ7405470.1"/>
    <property type="molecule type" value="Genomic_DNA"/>
</dbReference>
<reference evidence="1" key="1">
    <citation type="submission" date="2019-10" db="EMBL/GenBank/DDBJ databases">
        <authorList>
            <person name="Soares A.E.R."/>
            <person name="Aleixo A."/>
            <person name="Schneider P."/>
            <person name="Miyaki C.Y."/>
            <person name="Schneider M.P."/>
            <person name="Mello C."/>
            <person name="Vasconcelos A.T.R."/>
        </authorList>
    </citation>
    <scope>NUCLEOTIDE SEQUENCE</scope>
    <source>
        <tissue evidence="1">Muscle</tissue>
    </source>
</reference>
<comment type="caution">
    <text evidence="1">The sequence shown here is derived from an EMBL/GenBank/DDBJ whole genome shotgun (WGS) entry which is preliminary data.</text>
</comment>
<sequence>MTLVKDAVDSLEEGDTIQRDLDRLQESTCANHMKFNKVKCKVLHLNQRNPQQQFRLGDEWIEGSPAEKDLGILMDTTLGGSQQYALPAHRASGILGCIQSRVGSRAREDSAPLLCIQLLGPQHRKDVDLLD</sequence>
<organism evidence="1 2">
    <name type="scientific">Willisornis vidua</name>
    <name type="common">Xingu scale-backed antbird</name>
    <dbReference type="NCBI Taxonomy" id="1566151"/>
    <lineage>
        <taxon>Eukaryota</taxon>
        <taxon>Metazoa</taxon>
        <taxon>Chordata</taxon>
        <taxon>Craniata</taxon>
        <taxon>Vertebrata</taxon>
        <taxon>Euteleostomi</taxon>
        <taxon>Archelosauria</taxon>
        <taxon>Archosauria</taxon>
        <taxon>Dinosauria</taxon>
        <taxon>Saurischia</taxon>
        <taxon>Theropoda</taxon>
        <taxon>Coelurosauria</taxon>
        <taxon>Aves</taxon>
        <taxon>Neognathae</taxon>
        <taxon>Neoaves</taxon>
        <taxon>Telluraves</taxon>
        <taxon>Australaves</taxon>
        <taxon>Passeriformes</taxon>
        <taxon>Thamnophilidae</taxon>
        <taxon>Willisornis</taxon>
    </lineage>
</organism>
<protein>
    <submittedName>
        <fullName evidence="1">Rna-directed dna polymerase from mobile element jockey-like</fullName>
    </submittedName>
</protein>
<evidence type="ECO:0000313" key="1">
    <source>
        <dbReference type="EMBL" id="KAJ7405470.1"/>
    </source>
</evidence>
<dbReference type="Proteomes" id="UP001145742">
    <property type="component" value="Unassembled WGS sequence"/>
</dbReference>
<dbReference type="PANTHER" id="PTHR33332">
    <property type="entry name" value="REVERSE TRANSCRIPTASE DOMAIN-CONTAINING PROTEIN"/>
    <property type="match status" value="1"/>
</dbReference>
<name>A0ABQ9CMJ5_9PASS</name>
<keyword evidence="2" id="KW-1185">Reference proteome</keyword>
<evidence type="ECO:0000313" key="2">
    <source>
        <dbReference type="Proteomes" id="UP001145742"/>
    </source>
</evidence>
<proteinExistence type="predicted"/>